<proteinExistence type="predicted"/>
<gene>
    <name evidence="1" type="ORF">FB558_0379</name>
</gene>
<dbReference type="InterPro" id="IPR046288">
    <property type="entry name" value="DUF6325"/>
</dbReference>
<sequence>MTGPVEILVLTFPEPQVPAAVVEGVAELVDQGTITVLDLLFVAAQDDGDVRVVEFDEDLDRFGLARLTVRGDALLSADDLETIRDGMPPGSSALVAVYEHTWARRVSDAVRAAGGELALHVRIPAADVDAAYAAATVA</sequence>
<dbReference type="OrthoDB" id="1779644at2"/>
<evidence type="ECO:0000313" key="2">
    <source>
        <dbReference type="Proteomes" id="UP000315677"/>
    </source>
</evidence>
<dbReference type="Pfam" id="PF19850">
    <property type="entry name" value="DUF6325"/>
    <property type="match status" value="1"/>
</dbReference>
<dbReference type="EMBL" id="VFPA01000001">
    <property type="protein sequence ID" value="TQM13626.1"/>
    <property type="molecule type" value="Genomic_DNA"/>
</dbReference>
<reference evidence="1 2" key="1">
    <citation type="submission" date="2019-06" db="EMBL/GenBank/DDBJ databases">
        <title>Sequencing the genomes of 1000 actinobacteria strains.</title>
        <authorList>
            <person name="Klenk H.-P."/>
        </authorList>
    </citation>
    <scope>NUCLEOTIDE SEQUENCE [LARGE SCALE GENOMIC DNA]</scope>
    <source>
        <strain evidence="1 2">DSM 45301</strain>
    </source>
</reference>
<keyword evidence="2" id="KW-1185">Reference proteome</keyword>
<dbReference type="Proteomes" id="UP000315677">
    <property type="component" value="Unassembled WGS sequence"/>
</dbReference>
<comment type="caution">
    <text evidence="1">The sequence shown here is derived from an EMBL/GenBank/DDBJ whole genome shotgun (WGS) entry which is preliminary data.</text>
</comment>
<organism evidence="1 2">
    <name type="scientific">Pseudonocardia kunmingensis</name>
    <dbReference type="NCBI Taxonomy" id="630975"/>
    <lineage>
        <taxon>Bacteria</taxon>
        <taxon>Bacillati</taxon>
        <taxon>Actinomycetota</taxon>
        <taxon>Actinomycetes</taxon>
        <taxon>Pseudonocardiales</taxon>
        <taxon>Pseudonocardiaceae</taxon>
        <taxon>Pseudonocardia</taxon>
    </lineage>
</organism>
<dbReference type="AlphaFoldDB" id="A0A543DWD1"/>
<evidence type="ECO:0008006" key="3">
    <source>
        <dbReference type="Google" id="ProtNLM"/>
    </source>
</evidence>
<name>A0A543DWD1_9PSEU</name>
<accession>A0A543DWD1</accession>
<dbReference type="RefSeq" id="WP_142047492.1">
    <property type="nucleotide sequence ID" value="NZ_VFPA01000001.1"/>
</dbReference>
<protein>
    <recommendedName>
        <fullName evidence="3">DUF1269 domain-containing protein</fullName>
    </recommendedName>
</protein>
<evidence type="ECO:0000313" key="1">
    <source>
        <dbReference type="EMBL" id="TQM13626.1"/>
    </source>
</evidence>